<gene>
    <name evidence="1" type="ORF">VNO77_28348</name>
</gene>
<dbReference type="AlphaFoldDB" id="A0AAN9KVE9"/>
<dbReference type="Proteomes" id="UP001367508">
    <property type="component" value="Unassembled WGS sequence"/>
</dbReference>
<organism evidence="1 2">
    <name type="scientific">Canavalia gladiata</name>
    <name type="common">Sword bean</name>
    <name type="synonym">Dolichos gladiatus</name>
    <dbReference type="NCBI Taxonomy" id="3824"/>
    <lineage>
        <taxon>Eukaryota</taxon>
        <taxon>Viridiplantae</taxon>
        <taxon>Streptophyta</taxon>
        <taxon>Embryophyta</taxon>
        <taxon>Tracheophyta</taxon>
        <taxon>Spermatophyta</taxon>
        <taxon>Magnoliopsida</taxon>
        <taxon>eudicotyledons</taxon>
        <taxon>Gunneridae</taxon>
        <taxon>Pentapetalae</taxon>
        <taxon>rosids</taxon>
        <taxon>fabids</taxon>
        <taxon>Fabales</taxon>
        <taxon>Fabaceae</taxon>
        <taxon>Papilionoideae</taxon>
        <taxon>50 kb inversion clade</taxon>
        <taxon>NPAAA clade</taxon>
        <taxon>indigoferoid/millettioid clade</taxon>
        <taxon>Phaseoleae</taxon>
        <taxon>Canavalia</taxon>
    </lineage>
</organism>
<accession>A0AAN9KVE9</accession>
<protein>
    <submittedName>
        <fullName evidence="1">Uncharacterized protein</fullName>
    </submittedName>
</protein>
<dbReference type="EMBL" id="JAYMYQ010000006">
    <property type="protein sequence ID" value="KAK7324630.1"/>
    <property type="molecule type" value="Genomic_DNA"/>
</dbReference>
<comment type="caution">
    <text evidence="1">The sequence shown here is derived from an EMBL/GenBank/DDBJ whole genome shotgun (WGS) entry which is preliminary data.</text>
</comment>
<name>A0AAN9KVE9_CANGL</name>
<proteinExistence type="predicted"/>
<evidence type="ECO:0000313" key="2">
    <source>
        <dbReference type="Proteomes" id="UP001367508"/>
    </source>
</evidence>
<sequence length="72" mass="8297">MLCMRVTCCSGCCNLLNDESLSHLVPSFHDKKCLLCYLFSACLASHAHQFQHQFLVFWDSNVTVLFKHDEET</sequence>
<reference evidence="1 2" key="1">
    <citation type="submission" date="2024-01" db="EMBL/GenBank/DDBJ databases">
        <title>The genomes of 5 underutilized Papilionoideae crops provide insights into root nodulation and disease resistanc.</title>
        <authorList>
            <person name="Jiang F."/>
        </authorList>
    </citation>
    <scope>NUCLEOTIDE SEQUENCE [LARGE SCALE GENOMIC DNA]</scope>
    <source>
        <strain evidence="1">LVBAO_FW01</strain>
        <tissue evidence="1">Leaves</tissue>
    </source>
</reference>
<evidence type="ECO:0000313" key="1">
    <source>
        <dbReference type="EMBL" id="KAK7324630.1"/>
    </source>
</evidence>
<keyword evidence="2" id="KW-1185">Reference proteome</keyword>